<sequence length="769" mass="92987">MSEILSVTYYKLTEIVTYYKLTEIVTMFKYIIHVLCNFFLHFFKRVSDNKDHKSDNKDHKSDNEYDTSDDEYYNNYKYKNYLYDLLKCKQPKYFEIYKSKRENEINIKDYSGVYRAPYVSYYEDYVFDYKTQLPIDDNLKSTKKFDFDTLKVKDLYQNKREIVSFLKSKYSNVGDQSQLEEVIEKLVNMRNRMLKGKEPIKEYAFQKEIMTNTTKFVNLFKKTEFYRARNFGCVSHLYEDLNVYIDILIEFIRSDDKKVFDFNERYANYYCNKPLASIDTIEDFPVIEKDSIYNYYDESDTDTFFLHFHHDININTQFDSDDDRYAEALEFPFFFNIVIFARLFEPITILNKKINHYSKETVTVLLLSPKYDKYNDYVIYKRFFNNQKVPLNMGIFYYILYKKIIINDSKEDIFVGLSRYDQETQYKICQAFKNYVVHRLMTTNCTLSLTKNDFFPQFQVPLVNALLYSCYVSTRIFKEHPVYFYQERLKQLYRYVDDLLMMLELCDLKLELCNYRMCRVVNNKKFKICKKYIKNRVSSIKAYEDSHVYLKRIIELSYEKSSKGNYTIAKLKPVAPIKYLKKIFNFDVNLNDIFYCYYKFGDMLPGKEVINQHTMRPCVMESSDENVSYYEKLHKNVLEITINDDGSLLFSKLGNKKVDFKKVVSLYKLFQHFVFLNNNYPEFYEYNEYVMKRLIKEKKFCLFDENIELCIKKVYKNYIKFLIKYDLIYPATFINACNRSKTIQDRLAIEGHSDKIDNVTKYICMFYCK</sequence>
<dbReference type="Proteomes" id="UP000676073">
    <property type="component" value="Segment"/>
</dbReference>
<reference evidence="1 2" key="1">
    <citation type="submission" date="2018-05" db="EMBL/GenBank/DDBJ databases">
        <title>The genome sequence of a novel Spodoptera exigua multiple nucleopolyhedrovirus, SeMNPV-QD, isolated from Qingdao, China.</title>
        <authorList>
            <person name="Chen Y."/>
            <person name="Qi B."/>
            <person name="Zheng G."/>
            <person name="Zhang Y."/>
            <person name="Li C."/>
        </authorList>
    </citation>
    <scope>NUCLEOTIDE SEQUENCE [LARGE SCALE GENOMIC DNA]</scope>
    <source>
        <strain evidence="1">SeMNPV-QD</strain>
    </source>
</reference>
<name>A0A3G2JU23_9ABAC</name>
<keyword evidence="2" id="KW-1185">Reference proteome</keyword>
<evidence type="ECO:0000313" key="1">
    <source>
        <dbReference type="EMBL" id="AYN45047.1"/>
    </source>
</evidence>
<protein>
    <submittedName>
        <fullName evidence="1">p94</fullName>
    </submittedName>
</protein>
<organism evidence="1 2">
    <name type="scientific">Spodoptera exigua multiple nucleopolyhedrovirus</name>
    <dbReference type="NCBI Taxonomy" id="10454"/>
    <lineage>
        <taxon>Viruses</taxon>
        <taxon>Viruses incertae sedis</taxon>
        <taxon>Naldaviricetes</taxon>
        <taxon>Lefavirales</taxon>
        <taxon>Baculoviridae</taxon>
        <taxon>Alphabaculovirus</taxon>
    </lineage>
</organism>
<dbReference type="EMBL" id="MH370144">
    <property type="protein sequence ID" value="AYN45047.1"/>
    <property type="molecule type" value="Genomic_DNA"/>
</dbReference>
<dbReference type="RefSeq" id="YP_010797851.1">
    <property type="nucleotide sequence ID" value="NC_076246.1"/>
</dbReference>
<dbReference type="KEGG" id="vg:80535843"/>
<dbReference type="GeneID" id="80535843"/>
<gene>
    <name evidence="1" type="primary">p94</name>
    <name evidence="1" type="ORF">SENV_ORF87</name>
</gene>
<evidence type="ECO:0000313" key="2">
    <source>
        <dbReference type="Proteomes" id="UP000676073"/>
    </source>
</evidence>
<accession>A0A3G2JU23</accession>
<proteinExistence type="predicted"/>